<dbReference type="Proteomes" id="UP000000689">
    <property type="component" value="Chromosome 4"/>
</dbReference>
<accession>G0WAK1</accession>
<dbReference type="OMA" id="NDNVCEP"/>
<dbReference type="HOGENOM" id="CLU_1454796_0_0_1"/>
<dbReference type="EMBL" id="HE580270">
    <property type="protein sequence ID" value="CCD24812.1"/>
    <property type="molecule type" value="Genomic_DNA"/>
</dbReference>
<reference evidence="1 2" key="1">
    <citation type="journal article" date="2011" name="Proc. Natl. Acad. Sci. U.S.A.">
        <title>Evolutionary erosion of yeast sex chromosomes by mating-type switching accidents.</title>
        <authorList>
            <person name="Gordon J.L."/>
            <person name="Armisen D."/>
            <person name="Proux-Wera E."/>
            <person name="Oheigeartaigh S.S."/>
            <person name="Byrne K.P."/>
            <person name="Wolfe K.H."/>
        </authorList>
    </citation>
    <scope>NUCLEOTIDE SEQUENCE [LARGE SCALE GENOMIC DNA]</scope>
    <source>
        <strain evidence="2">ATCC 10597 / BCRC 20456 / CBS 421 / NBRC 0211 / NRRL Y-12639</strain>
    </source>
</reference>
<organism evidence="1 2">
    <name type="scientific">Naumovozyma dairenensis (strain ATCC 10597 / BCRC 20456 / CBS 421 / NBRC 0211 / NRRL Y-12639)</name>
    <name type="common">Saccharomyces dairenensis</name>
    <dbReference type="NCBI Taxonomy" id="1071378"/>
    <lineage>
        <taxon>Eukaryota</taxon>
        <taxon>Fungi</taxon>
        <taxon>Dikarya</taxon>
        <taxon>Ascomycota</taxon>
        <taxon>Saccharomycotina</taxon>
        <taxon>Saccharomycetes</taxon>
        <taxon>Saccharomycetales</taxon>
        <taxon>Saccharomycetaceae</taxon>
        <taxon>Naumovozyma</taxon>
    </lineage>
</organism>
<dbReference type="AlphaFoldDB" id="G0WAK1"/>
<gene>
    <name evidence="1" type="primary">NDAI0D04990</name>
    <name evidence="1" type="ordered locus">NDAI_0D04990</name>
</gene>
<sequence length="186" mass="21078">MKENISEILDLLEARVDILEQSIGDVTGLDSDIPSKVLTLSSKLYGICYQGNKYDQTMLALLNKSISTMDEQSSSSLSTLPLQTVLVCADSIKELLFNLNELEEESEQSINMDSISNIQAFPEKSTSLTKLPYLFSYSRLLLMKSLLLSRFYLKSNYAINARFQEMQFQLADMSQKIDDLINTIEF</sequence>
<dbReference type="KEGG" id="ndi:NDAI_0D04990"/>
<name>G0WAK1_NAUDC</name>
<keyword evidence="2" id="KW-1185">Reference proteome</keyword>
<evidence type="ECO:0000313" key="1">
    <source>
        <dbReference type="EMBL" id="CCD24812.1"/>
    </source>
</evidence>
<protein>
    <submittedName>
        <fullName evidence="1">Uncharacterized protein</fullName>
    </submittedName>
</protein>
<proteinExistence type="predicted"/>
<dbReference type="RefSeq" id="XP_003670055.1">
    <property type="nucleotide sequence ID" value="XM_003670007.1"/>
</dbReference>
<evidence type="ECO:0000313" key="2">
    <source>
        <dbReference type="Proteomes" id="UP000000689"/>
    </source>
</evidence>
<dbReference type="OrthoDB" id="4038250at2759"/>
<dbReference type="GeneID" id="11494800"/>